<comment type="caution">
    <text evidence="1">The sequence shown here is derived from an EMBL/GenBank/DDBJ whole genome shotgun (WGS) entry which is preliminary data.</text>
</comment>
<dbReference type="Proteomes" id="UP001600888">
    <property type="component" value="Unassembled WGS sequence"/>
</dbReference>
<sequence>MSLQIEPLDANTDFTDAKSSAQWVVGSGQTIYWRQCFIWEYKSENADFPIKKYDTCDGKAIVPAGTELYIGGKGGVVKMS</sequence>
<evidence type="ECO:0000313" key="1">
    <source>
        <dbReference type="EMBL" id="KAL2273112.1"/>
    </source>
</evidence>
<name>A0ABR4DRV9_9PEZI</name>
<evidence type="ECO:0000313" key="2">
    <source>
        <dbReference type="Proteomes" id="UP001600888"/>
    </source>
</evidence>
<gene>
    <name evidence="1" type="ORF">FJTKL_04923</name>
</gene>
<organism evidence="1 2">
    <name type="scientific">Diaporthe vaccinii</name>
    <dbReference type="NCBI Taxonomy" id="105482"/>
    <lineage>
        <taxon>Eukaryota</taxon>
        <taxon>Fungi</taxon>
        <taxon>Dikarya</taxon>
        <taxon>Ascomycota</taxon>
        <taxon>Pezizomycotina</taxon>
        <taxon>Sordariomycetes</taxon>
        <taxon>Sordariomycetidae</taxon>
        <taxon>Diaporthales</taxon>
        <taxon>Diaporthaceae</taxon>
        <taxon>Diaporthe</taxon>
        <taxon>Diaporthe eres species complex</taxon>
    </lineage>
</organism>
<proteinExistence type="predicted"/>
<keyword evidence="2" id="KW-1185">Reference proteome</keyword>
<protein>
    <submittedName>
        <fullName evidence="1">Uncharacterized protein</fullName>
    </submittedName>
</protein>
<accession>A0ABR4DRV9</accession>
<dbReference type="EMBL" id="JBAWTH010000199">
    <property type="protein sequence ID" value="KAL2273112.1"/>
    <property type="molecule type" value="Genomic_DNA"/>
</dbReference>
<reference evidence="1 2" key="1">
    <citation type="submission" date="2024-03" db="EMBL/GenBank/DDBJ databases">
        <title>A high-quality draft genome sequence of Diaporthe vaccinii, a causative agent of upright dieback and viscid rot disease in cranberry plants.</title>
        <authorList>
            <person name="Sarrasin M."/>
            <person name="Lang B.F."/>
            <person name="Burger G."/>
        </authorList>
    </citation>
    <scope>NUCLEOTIDE SEQUENCE [LARGE SCALE GENOMIC DNA]</scope>
    <source>
        <strain evidence="1 2">IS7</strain>
    </source>
</reference>